<dbReference type="SMART" id="SM00436">
    <property type="entry name" value="TOP1Bc"/>
    <property type="match status" value="1"/>
</dbReference>
<dbReference type="Proteomes" id="UP000239706">
    <property type="component" value="Unassembled WGS sequence"/>
</dbReference>
<dbReference type="OrthoDB" id="9803554at2"/>
<dbReference type="GO" id="GO:0046872">
    <property type="term" value="F:metal ion binding"/>
    <property type="evidence" value="ECO:0007669"/>
    <property type="project" value="UniProtKB-KW"/>
</dbReference>
<dbReference type="Gene3D" id="1.10.460.10">
    <property type="entry name" value="Topoisomerase I, domain 2"/>
    <property type="match status" value="1"/>
</dbReference>
<accession>A0A2T0B5U8</accession>
<evidence type="ECO:0000256" key="3">
    <source>
        <dbReference type="ARBA" id="ARBA00012891"/>
    </source>
</evidence>
<feature type="domain" description="Toprim" evidence="13">
    <location>
        <begin position="1"/>
        <end position="134"/>
    </location>
</feature>
<dbReference type="GO" id="GO:0043597">
    <property type="term" value="C:cytoplasmic replication fork"/>
    <property type="evidence" value="ECO:0007669"/>
    <property type="project" value="TreeGrafter"/>
</dbReference>
<comment type="caution">
    <text evidence="15">The sequence shown here is derived from an EMBL/GenBank/DDBJ whole genome shotgun (WGS) entry which is preliminary data.</text>
</comment>
<evidence type="ECO:0000256" key="10">
    <source>
        <dbReference type="ARBA" id="ARBA00031985"/>
    </source>
</evidence>
<comment type="similarity">
    <text evidence="2">Belongs to the type IA topoisomerase family.</text>
</comment>
<dbReference type="InterPro" id="IPR013824">
    <property type="entry name" value="Topo_IA_cen_sub1"/>
</dbReference>
<dbReference type="InterPro" id="IPR000380">
    <property type="entry name" value="Topo_IA"/>
</dbReference>
<dbReference type="Gene3D" id="2.70.20.10">
    <property type="entry name" value="Topoisomerase I, domain 3"/>
    <property type="match status" value="1"/>
</dbReference>
<protein>
    <recommendedName>
        <fullName evidence="3">DNA topoisomerase</fullName>
        <ecNumber evidence="3">5.6.2.1</ecNumber>
    </recommendedName>
    <alternativeName>
        <fullName evidence="12">Omega-protein</fullName>
    </alternativeName>
    <alternativeName>
        <fullName evidence="11">Relaxing enzyme</fullName>
    </alternativeName>
    <alternativeName>
        <fullName evidence="9">Swivelase</fullName>
    </alternativeName>
    <alternativeName>
        <fullName evidence="10">Untwisting enzyme</fullName>
    </alternativeName>
</protein>
<dbReference type="PROSITE" id="PS50880">
    <property type="entry name" value="TOPRIM"/>
    <property type="match status" value="1"/>
</dbReference>
<proteinExistence type="inferred from homology"/>
<dbReference type="NCBIfam" id="NF005829">
    <property type="entry name" value="PRK07726.1"/>
    <property type="match status" value="1"/>
</dbReference>
<comment type="catalytic activity">
    <reaction evidence="1">
        <text>ATP-independent breakage of single-stranded DNA, followed by passage and rejoining.</text>
        <dbReference type="EC" id="5.6.2.1"/>
    </reaction>
</comment>
<evidence type="ECO:0000313" key="16">
    <source>
        <dbReference type="Proteomes" id="UP000239706"/>
    </source>
</evidence>
<keyword evidence="7" id="KW-0238">DNA-binding</keyword>
<dbReference type="PANTHER" id="PTHR11390">
    <property type="entry name" value="PROKARYOTIC DNA TOPOISOMERASE"/>
    <property type="match status" value="1"/>
</dbReference>
<dbReference type="Gene3D" id="1.10.290.10">
    <property type="entry name" value="Topoisomerase I, domain 4"/>
    <property type="match status" value="1"/>
</dbReference>
<evidence type="ECO:0000256" key="5">
    <source>
        <dbReference type="ARBA" id="ARBA00022842"/>
    </source>
</evidence>
<evidence type="ECO:0000256" key="2">
    <source>
        <dbReference type="ARBA" id="ARBA00009446"/>
    </source>
</evidence>
<evidence type="ECO:0000256" key="11">
    <source>
        <dbReference type="ARBA" id="ARBA00032235"/>
    </source>
</evidence>
<dbReference type="EC" id="5.6.2.1" evidence="3"/>
<reference evidence="15 16" key="1">
    <citation type="submission" date="2018-03" db="EMBL/GenBank/DDBJ databases">
        <title>Genome sequence of Clostridium liquoris DSM 100320.</title>
        <authorList>
            <person name="Poehlein A."/>
            <person name="Daniel R."/>
        </authorList>
    </citation>
    <scope>NUCLEOTIDE SEQUENCE [LARGE SCALE GENOMIC DNA]</scope>
    <source>
        <strain evidence="15 16">DSM 100320</strain>
    </source>
</reference>
<evidence type="ECO:0000313" key="15">
    <source>
        <dbReference type="EMBL" id="PRR79256.1"/>
    </source>
</evidence>
<dbReference type="PRINTS" id="PR00417">
    <property type="entry name" value="PRTPISMRASEI"/>
</dbReference>
<dbReference type="SMART" id="SM00493">
    <property type="entry name" value="TOPRIM"/>
    <property type="match status" value="1"/>
</dbReference>
<dbReference type="GO" id="GO:0003677">
    <property type="term" value="F:DNA binding"/>
    <property type="evidence" value="ECO:0007669"/>
    <property type="project" value="UniProtKB-KW"/>
</dbReference>
<keyword evidence="5" id="KW-0460">Magnesium</keyword>
<keyword evidence="16" id="KW-1185">Reference proteome</keyword>
<dbReference type="InterPro" id="IPR023405">
    <property type="entry name" value="Topo_IA_core_domain"/>
</dbReference>
<evidence type="ECO:0000259" key="13">
    <source>
        <dbReference type="PROSITE" id="PS50880"/>
    </source>
</evidence>
<sequence>MKLVIAEKPSVAMSIAKVIGANSRKDGYVEGNNYIVSWCVGHLVRMSNPESYDERYKKWNIADLPIFPDNYKYEVSKYTKKQYDILKRLLLDKGVVEVINACDAAREGELIFRLVYNQARCKKPIKRLWISSMEDKAIKEGFNNLKDGIEYENLYRSALARGQADWLVGMNLSRYYSCLHNNNYSVGRVQTPTLAMVVDRDKAIRNFEKEKYFTVQIDANNMKLETSRIDEKEKADKLLSSIPGIIEIKEIEKKRKITRPDRLFDLTTLQRECNKYFGYSAKQTLDYAQSLYEKKLITYPRTDSRFLTDDMVDNVKSYVDSFGNDFDEKNFKSIFDSKKVEDHHAVIPTSASLDFDTTSLQGSEEKVFELIKAKLLAARSENLITENTRLICGVKGYEFTTTGTVVIDEGYTKYLTPYIKKKEDKVLPKLDKGDKLKVESKKINEKYTNPPKPYTEDTLLKAMELAGSEARQDVEVERKGLGTPATRAGILENLINKELIKRDERKLISTEKGEQLVSLVADFLRNPNTTVDWEVKLYEISEGKADLKDFIGDVEKRIREVISQK</sequence>
<dbReference type="InterPro" id="IPR013825">
    <property type="entry name" value="Topo_IA_cen_sub2"/>
</dbReference>
<dbReference type="CDD" id="cd00186">
    <property type="entry name" value="TOP1Ac"/>
    <property type="match status" value="1"/>
</dbReference>
<dbReference type="GO" id="GO:0006281">
    <property type="term" value="P:DNA repair"/>
    <property type="evidence" value="ECO:0007669"/>
    <property type="project" value="TreeGrafter"/>
</dbReference>
<feature type="domain" description="Topo IA-type catalytic" evidence="14">
    <location>
        <begin position="151"/>
        <end position="562"/>
    </location>
</feature>
<dbReference type="InterPro" id="IPR003602">
    <property type="entry name" value="Topo_IA_DNA-bd_dom"/>
</dbReference>
<dbReference type="InterPro" id="IPR013826">
    <property type="entry name" value="Topo_IA_cen_sub3"/>
</dbReference>
<dbReference type="InterPro" id="IPR023406">
    <property type="entry name" value="Topo_IA_AS"/>
</dbReference>
<dbReference type="Gene3D" id="3.40.50.140">
    <property type="match status" value="1"/>
</dbReference>
<evidence type="ECO:0000256" key="7">
    <source>
        <dbReference type="ARBA" id="ARBA00023125"/>
    </source>
</evidence>
<dbReference type="SUPFAM" id="SSF56712">
    <property type="entry name" value="Prokaryotic type I DNA topoisomerase"/>
    <property type="match status" value="1"/>
</dbReference>
<dbReference type="PANTHER" id="PTHR11390:SF21">
    <property type="entry name" value="DNA TOPOISOMERASE 3-ALPHA"/>
    <property type="match status" value="1"/>
</dbReference>
<dbReference type="InterPro" id="IPR013497">
    <property type="entry name" value="Topo_IA_cen"/>
</dbReference>
<dbReference type="AlphaFoldDB" id="A0A2T0B5U8"/>
<evidence type="ECO:0000259" key="14">
    <source>
        <dbReference type="PROSITE" id="PS52039"/>
    </source>
</evidence>
<dbReference type="InterPro" id="IPR006171">
    <property type="entry name" value="TOPRIM_dom"/>
</dbReference>
<dbReference type="SMART" id="SM00437">
    <property type="entry name" value="TOP1Ac"/>
    <property type="match status" value="1"/>
</dbReference>
<dbReference type="GO" id="GO:0003917">
    <property type="term" value="F:DNA topoisomerase type I (single strand cut, ATP-independent) activity"/>
    <property type="evidence" value="ECO:0007669"/>
    <property type="project" value="UniProtKB-EC"/>
</dbReference>
<gene>
    <name evidence="15" type="primary">topB_1</name>
    <name evidence="15" type="ORF">CLLI_09300</name>
</gene>
<dbReference type="PROSITE" id="PS52039">
    <property type="entry name" value="TOPO_IA_2"/>
    <property type="match status" value="1"/>
</dbReference>
<dbReference type="NCBIfam" id="TIGR01056">
    <property type="entry name" value="topB"/>
    <property type="match status" value="1"/>
</dbReference>
<evidence type="ECO:0000256" key="1">
    <source>
        <dbReference type="ARBA" id="ARBA00000213"/>
    </source>
</evidence>
<organism evidence="15 16">
    <name type="scientific">Clostridium liquoris</name>
    <dbReference type="NCBI Taxonomy" id="1289519"/>
    <lineage>
        <taxon>Bacteria</taxon>
        <taxon>Bacillati</taxon>
        <taxon>Bacillota</taxon>
        <taxon>Clostridia</taxon>
        <taxon>Eubacteriales</taxon>
        <taxon>Clostridiaceae</taxon>
        <taxon>Clostridium</taxon>
    </lineage>
</organism>
<evidence type="ECO:0000256" key="12">
    <source>
        <dbReference type="ARBA" id="ARBA00032877"/>
    </source>
</evidence>
<evidence type="ECO:0000256" key="4">
    <source>
        <dbReference type="ARBA" id="ARBA00022723"/>
    </source>
</evidence>
<dbReference type="RefSeq" id="WP_106063083.1">
    <property type="nucleotide sequence ID" value="NZ_PVXO01000028.1"/>
</dbReference>
<dbReference type="Pfam" id="PF01131">
    <property type="entry name" value="Topoisom_bac"/>
    <property type="match status" value="1"/>
</dbReference>
<dbReference type="InterPro" id="IPR005738">
    <property type="entry name" value="TopoIII"/>
</dbReference>
<dbReference type="PROSITE" id="PS00396">
    <property type="entry name" value="TOPO_IA_1"/>
    <property type="match status" value="1"/>
</dbReference>
<dbReference type="Pfam" id="PF01751">
    <property type="entry name" value="Toprim"/>
    <property type="match status" value="1"/>
</dbReference>
<dbReference type="InterPro" id="IPR003601">
    <property type="entry name" value="Topo_IA_2"/>
</dbReference>
<evidence type="ECO:0000256" key="6">
    <source>
        <dbReference type="ARBA" id="ARBA00023029"/>
    </source>
</evidence>
<dbReference type="GO" id="GO:0006265">
    <property type="term" value="P:DNA topological change"/>
    <property type="evidence" value="ECO:0007669"/>
    <property type="project" value="InterPro"/>
</dbReference>
<dbReference type="CDD" id="cd03362">
    <property type="entry name" value="TOPRIM_TopoIA_TopoIII"/>
    <property type="match status" value="1"/>
</dbReference>
<dbReference type="EMBL" id="PVXO01000028">
    <property type="protein sequence ID" value="PRR79256.1"/>
    <property type="molecule type" value="Genomic_DNA"/>
</dbReference>
<dbReference type="InterPro" id="IPR034144">
    <property type="entry name" value="TOPRIM_TopoIII"/>
</dbReference>
<keyword evidence="4" id="KW-0479">Metal-binding</keyword>
<keyword evidence="6" id="KW-0799">Topoisomerase</keyword>
<name>A0A2T0B5U8_9CLOT</name>
<keyword evidence="8 15" id="KW-0413">Isomerase</keyword>
<dbReference type="GO" id="GO:0006310">
    <property type="term" value="P:DNA recombination"/>
    <property type="evidence" value="ECO:0007669"/>
    <property type="project" value="TreeGrafter"/>
</dbReference>
<evidence type="ECO:0000256" key="8">
    <source>
        <dbReference type="ARBA" id="ARBA00023235"/>
    </source>
</evidence>
<evidence type="ECO:0000256" key="9">
    <source>
        <dbReference type="ARBA" id="ARBA00030003"/>
    </source>
</evidence>